<evidence type="ECO:0000256" key="2">
    <source>
        <dbReference type="ARBA" id="ARBA00022862"/>
    </source>
</evidence>
<dbReference type="SUPFAM" id="SSF52833">
    <property type="entry name" value="Thioredoxin-like"/>
    <property type="match status" value="1"/>
</dbReference>
<evidence type="ECO:0000313" key="9">
    <source>
        <dbReference type="Proteomes" id="UP001236369"/>
    </source>
</evidence>
<evidence type="ECO:0000313" key="8">
    <source>
        <dbReference type="EMBL" id="MDQ0440904.1"/>
    </source>
</evidence>
<dbReference type="InterPro" id="IPR036249">
    <property type="entry name" value="Thioredoxin-like_sf"/>
</dbReference>
<keyword evidence="2" id="KW-0049">Antioxidant</keyword>
<organism evidence="8 9">
    <name type="scientific">Methylobacterium persicinum</name>
    <dbReference type="NCBI Taxonomy" id="374426"/>
    <lineage>
        <taxon>Bacteria</taxon>
        <taxon>Pseudomonadati</taxon>
        <taxon>Pseudomonadota</taxon>
        <taxon>Alphaproteobacteria</taxon>
        <taxon>Hyphomicrobiales</taxon>
        <taxon>Methylobacteriaceae</taxon>
        <taxon>Methylobacterium</taxon>
    </lineage>
</organism>
<reference evidence="8 9" key="1">
    <citation type="submission" date="2023-07" db="EMBL/GenBank/DDBJ databases">
        <title>Genomic Encyclopedia of Type Strains, Phase IV (KMG-IV): sequencing the most valuable type-strain genomes for metagenomic binning, comparative biology and taxonomic classification.</title>
        <authorList>
            <person name="Goeker M."/>
        </authorList>
    </citation>
    <scope>NUCLEOTIDE SEQUENCE [LARGE SCALE GENOMIC DNA]</scope>
    <source>
        <strain evidence="8 9">DSM 19562</strain>
    </source>
</reference>
<dbReference type="PROSITE" id="PS51352">
    <property type="entry name" value="THIOREDOXIN_2"/>
    <property type="match status" value="1"/>
</dbReference>
<evidence type="ECO:0000256" key="1">
    <source>
        <dbReference type="ARBA" id="ARBA00022559"/>
    </source>
</evidence>
<proteinExistence type="predicted"/>
<evidence type="ECO:0000259" key="7">
    <source>
        <dbReference type="PROSITE" id="PS51352"/>
    </source>
</evidence>
<accession>A0ABU0HF04</accession>
<evidence type="ECO:0000256" key="3">
    <source>
        <dbReference type="ARBA" id="ARBA00023002"/>
    </source>
</evidence>
<keyword evidence="3" id="KW-0560">Oxidoreductase</keyword>
<evidence type="ECO:0000256" key="6">
    <source>
        <dbReference type="SAM" id="MobiDB-lite"/>
    </source>
</evidence>
<sequence length="190" mass="20565">MATNLQSLPTDLPVPEDDGGADHLRGARLPDVALRATDGRTVSLAKLPGRTVAYAYPRTGEPDKPALTADWDAIPGARGCTPQSCDFRDHFRELKDLGVDHVFGLSTQTSAYQQEAATRLHLPFPLLSDAHRALAMAARLPTFEAGGQTLLRRLMLVIDDGVVSHLFYPVFPPDESARQVVAWLKAAQGA</sequence>
<dbReference type="PANTHER" id="PTHR42801:SF21">
    <property type="entry name" value="BCPB PROTEIN"/>
    <property type="match status" value="1"/>
</dbReference>
<dbReference type="InterPro" id="IPR013740">
    <property type="entry name" value="Redoxin"/>
</dbReference>
<keyword evidence="5" id="KW-0676">Redox-active center</keyword>
<protein>
    <submittedName>
        <fullName evidence="8">Peroxiredoxin (Alkyl hydroperoxide reductase subunit C)</fullName>
    </submittedName>
</protein>
<keyword evidence="9" id="KW-1185">Reference proteome</keyword>
<gene>
    <name evidence="8" type="ORF">QO016_000381</name>
</gene>
<dbReference type="CDD" id="cd03017">
    <property type="entry name" value="PRX_BCP"/>
    <property type="match status" value="1"/>
</dbReference>
<dbReference type="PANTHER" id="PTHR42801">
    <property type="entry name" value="THIOREDOXIN-DEPENDENT PEROXIDE REDUCTASE"/>
    <property type="match status" value="1"/>
</dbReference>
<dbReference type="Pfam" id="PF08534">
    <property type="entry name" value="Redoxin"/>
    <property type="match status" value="1"/>
</dbReference>
<comment type="caution">
    <text evidence="8">The sequence shown here is derived from an EMBL/GenBank/DDBJ whole genome shotgun (WGS) entry which is preliminary data.</text>
</comment>
<name>A0ABU0HF04_9HYPH</name>
<dbReference type="InterPro" id="IPR013766">
    <property type="entry name" value="Thioredoxin_domain"/>
</dbReference>
<dbReference type="RefSeq" id="WP_238251662.1">
    <property type="nucleotide sequence ID" value="NZ_BPQX01000053.1"/>
</dbReference>
<dbReference type="InterPro" id="IPR050924">
    <property type="entry name" value="Peroxiredoxin_BCP/PrxQ"/>
</dbReference>
<feature type="region of interest" description="Disordered" evidence="6">
    <location>
        <begin position="1"/>
        <end position="24"/>
    </location>
</feature>
<feature type="domain" description="Thioredoxin" evidence="7">
    <location>
        <begin position="23"/>
        <end position="189"/>
    </location>
</feature>
<keyword evidence="1" id="KW-0575">Peroxidase</keyword>
<dbReference type="EMBL" id="JAUSVV010000001">
    <property type="protein sequence ID" value="MDQ0440904.1"/>
    <property type="molecule type" value="Genomic_DNA"/>
</dbReference>
<keyword evidence="4" id="KW-1015">Disulfide bond</keyword>
<evidence type="ECO:0000256" key="5">
    <source>
        <dbReference type="ARBA" id="ARBA00023284"/>
    </source>
</evidence>
<dbReference type="Proteomes" id="UP001236369">
    <property type="component" value="Unassembled WGS sequence"/>
</dbReference>
<dbReference type="Gene3D" id="3.40.30.10">
    <property type="entry name" value="Glutaredoxin"/>
    <property type="match status" value="1"/>
</dbReference>
<evidence type="ECO:0000256" key="4">
    <source>
        <dbReference type="ARBA" id="ARBA00023157"/>
    </source>
</evidence>